<evidence type="ECO:0000256" key="7">
    <source>
        <dbReference type="SAM" id="Phobius"/>
    </source>
</evidence>
<keyword evidence="5 7" id="KW-0472">Membrane</keyword>
<evidence type="ECO:0000259" key="8">
    <source>
        <dbReference type="Pfam" id="PF04024"/>
    </source>
</evidence>
<evidence type="ECO:0000313" key="10">
    <source>
        <dbReference type="EMBL" id="MDT0528468.1"/>
    </source>
</evidence>
<comment type="caution">
    <text evidence="10">The sequence shown here is derived from an EMBL/GenBank/DDBJ whole genome shotgun (WGS) entry which is preliminary data.</text>
</comment>
<dbReference type="RefSeq" id="WP_311410758.1">
    <property type="nucleotide sequence ID" value="NZ_JAVRFL010000005.1"/>
</dbReference>
<feature type="compositionally biased region" description="Pro residues" evidence="6">
    <location>
        <begin position="265"/>
        <end position="293"/>
    </location>
</feature>
<feature type="compositionally biased region" description="Low complexity" evidence="6">
    <location>
        <begin position="246"/>
        <end position="264"/>
    </location>
</feature>
<evidence type="ECO:0000256" key="3">
    <source>
        <dbReference type="ARBA" id="ARBA00022692"/>
    </source>
</evidence>
<gene>
    <name evidence="10" type="ORF">RM555_05595</name>
</gene>
<dbReference type="InterPro" id="IPR007168">
    <property type="entry name" value="Phageshock_PspC_N"/>
</dbReference>
<feature type="domain" description="Cell wall-active antibiotics response LiaF-like C-terminal" evidence="9">
    <location>
        <begin position="451"/>
        <end position="548"/>
    </location>
</feature>
<evidence type="ECO:0000256" key="1">
    <source>
        <dbReference type="ARBA" id="ARBA00004162"/>
    </source>
</evidence>
<dbReference type="InterPro" id="IPR024425">
    <property type="entry name" value="LiaF-like_C"/>
</dbReference>
<organism evidence="10 11">
    <name type="scientific">Micromonospora reichwaldensis</name>
    <dbReference type="NCBI Taxonomy" id="3075516"/>
    <lineage>
        <taxon>Bacteria</taxon>
        <taxon>Bacillati</taxon>
        <taxon>Actinomycetota</taxon>
        <taxon>Actinomycetes</taxon>
        <taxon>Micromonosporales</taxon>
        <taxon>Micromonosporaceae</taxon>
        <taxon>Micromonospora</taxon>
    </lineage>
</organism>
<feature type="region of interest" description="Disordered" evidence="6">
    <location>
        <begin position="195"/>
        <end position="214"/>
    </location>
</feature>
<feature type="region of interest" description="Disordered" evidence="6">
    <location>
        <begin position="1"/>
        <end position="68"/>
    </location>
</feature>
<accession>A0ABU2WRD4</accession>
<dbReference type="PANTHER" id="PTHR33885">
    <property type="entry name" value="PHAGE SHOCK PROTEIN C"/>
    <property type="match status" value="1"/>
</dbReference>
<evidence type="ECO:0000256" key="6">
    <source>
        <dbReference type="SAM" id="MobiDB-lite"/>
    </source>
</evidence>
<feature type="compositionally biased region" description="Low complexity" evidence="6">
    <location>
        <begin position="1"/>
        <end position="16"/>
    </location>
</feature>
<evidence type="ECO:0000256" key="5">
    <source>
        <dbReference type="ARBA" id="ARBA00023136"/>
    </source>
</evidence>
<dbReference type="Proteomes" id="UP001180973">
    <property type="component" value="Unassembled WGS sequence"/>
</dbReference>
<feature type="compositionally biased region" description="Pro residues" evidence="6">
    <location>
        <begin position="305"/>
        <end position="323"/>
    </location>
</feature>
<evidence type="ECO:0000256" key="4">
    <source>
        <dbReference type="ARBA" id="ARBA00022989"/>
    </source>
</evidence>
<evidence type="ECO:0000256" key="2">
    <source>
        <dbReference type="ARBA" id="ARBA00022475"/>
    </source>
</evidence>
<feature type="transmembrane region" description="Helical" evidence="7">
    <location>
        <begin position="407"/>
        <end position="425"/>
    </location>
</feature>
<protein>
    <submittedName>
        <fullName evidence="10">PspC domain-containing protein</fullName>
    </submittedName>
</protein>
<dbReference type="EMBL" id="JAVRFL010000005">
    <property type="protein sequence ID" value="MDT0528468.1"/>
    <property type="molecule type" value="Genomic_DNA"/>
</dbReference>
<dbReference type="PANTHER" id="PTHR33885:SF3">
    <property type="entry name" value="PHAGE SHOCK PROTEIN C"/>
    <property type="match status" value="1"/>
</dbReference>
<sequence>MTEEAAQPADPGAAQPGGPPPTATPPAGAAAPPPVAAPPPAGDAGGTPPPGAGPGPGPQPSFGGAGFTSRYGLVRPRDGRYLAGVCAAIGRATNTDPVLWRVLLAVLGFFGGIGILVYVTAWLIIPGEGDSASPVESMLGRGRSSMSPVTVIVLSILVAISFGYIVTDAFRAVLLGATILIGGALLLNRDNRAAQGAPAGPVPPVPPTAPPGPVPPVGHPVPVAYPAPPTVAVAPGAGPVPAPPATVAQPAWSAPATPPTADLPAWPPAAPAPPARPPVGTPTVGWPPAPPTSGWPAATSGAPGPGHPVSPPRPPGYRPPFAPHGPYAGQTVVPPAPRKPPKPPKRPKERSPLGAVTFSLIFLALGVVAVVDLLDVYDIGASAYFAATLATIGLGLLVGTWFGRARWLIALGVVAAAALGVATVAESYDRIRGVDGNVTWAPTDHRDLALRYENSFGDTVLDLRAVDFDKKNTEITVSVNFGECTVVVPPNVDVTTVADVNAGDAVVFGKHSGGLAGELRETTDLGPDGPGGGTLRLYIHINAGNLEVTR</sequence>
<feature type="domain" description="Phage shock protein PspC N-terminal" evidence="8">
    <location>
        <begin position="73"/>
        <end position="127"/>
    </location>
</feature>
<comment type="subcellular location">
    <subcellularLocation>
        <location evidence="1">Cell membrane</location>
        <topology evidence="1">Single-pass membrane protein</topology>
    </subcellularLocation>
</comment>
<name>A0ABU2WRD4_9ACTN</name>
<keyword evidence="2" id="KW-1003">Cell membrane</keyword>
<keyword evidence="3 7" id="KW-0812">Transmembrane</keyword>
<proteinExistence type="predicted"/>
<dbReference type="Pfam" id="PF09922">
    <property type="entry name" value="LiaF-like_C"/>
    <property type="match status" value="1"/>
</dbReference>
<evidence type="ECO:0000259" key="9">
    <source>
        <dbReference type="Pfam" id="PF09922"/>
    </source>
</evidence>
<evidence type="ECO:0000313" key="11">
    <source>
        <dbReference type="Proteomes" id="UP001180973"/>
    </source>
</evidence>
<feature type="compositionally biased region" description="Basic residues" evidence="6">
    <location>
        <begin position="339"/>
        <end position="348"/>
    </location>
</feature>
<feature type="transmembrane region" description="Helical" evidence="7">
    <location>
        <begin position="352"/>
        <end position="371"/>
    </location>
</feature>
<keyword evidence="4 7" id="KW-1133">Transmembrane helix</keyword>
<reference evidence="10" key="1">
    <citation type="submission" date="2023-09" db="EMBL/GenBank/DDBJ databases">
        <title>30 novel species of actinomycetes from the DSMZ collection.</title>
        <authorList>
            <person name="Nouioui I."/>
        </authorList>
    </citation>
    <scope>NUCLEOTIDE SEQUENCE</scope>
    <source>
        <strain evidence="10">DSM 115977</strain>
    </source>
</reference>
<feature type="transmembrane region" description="Helical" evidence="7">
    <location>
        <begin position="146"/>
        <end position="166"/>
    </location>
</feature>
<feature type="region of interest" description="Disordered" evidence="6">
    <location>
        <begin position="246"/>
        <end position="350"/>
    </location>
</feature>
<keyword evidence="11" id="KW-1185">Reference proteome</keyword>
<dbReference type="InterPro" id="IPR052027">
    <property type="entry name" value="PspC"/>
</dbReference>
<dbReference type="Pfam" id="PF04024">
    <property type="entry name" value="PspC"/>
    <property type="match status" value="1"/>
</dbReference>
<feature type="transmembrane region" description="Helical" evidence="7">
    <location>
        <begin position="383"/>
        <end position="402"/>
    </location>
</feature>
<feature type="compositionally biased region" description="Pro residues" evidence="6">
    <location>
        <begin position="200"/>
        <end position="214"/>
    </location>
</feature>
<feature type="transmembrane region" description="Helical" evidence="7">
    <location>
        <begin position="102"/>
        <end position="125"/>
    </location>
</feature>
<feature type="compositionally biased region" description="Pro residues" evidence="6">
    <location>
        <begin position="31"/>
        <end position="59"/>
    </location>
</feature>